<protein>
    <submittedName>
        <fullName evidence="10">CYtochrome P450 family</fullName>
    </submittedName>
</protein>
<dbReference type="PRINTS" id="PR00463">
    <property type="entry name" value="EP450I"/>
</dbReference>
<dbReference type="STRING" id="1561998.A0A1I7TVE8"/>
<evidence type="ECO:0000256" key="4">
    <source>
        <dbReference type="ARBA" id="ARBA00023002"/>
    </source>
</evidence>
<dbReference type="Pfam" id="PF00067">
    <property type="entry name" value="p450"/>
    <property type="match status" value="1"/>
</dbReference>
<evidence type="ECO:0000256" key="1">
    <source>
        <dbReference type="ARBA" id="ARBA00001971"/>
    </source>
</evidence>
<evidence type="ECO:0000256" key="8">
    <source>
        <dbReference type="RuleBase" id="RU000461"/>
    </source>
</evidence>
<feature type="binding site" description="axial binding residue" evidence="7">
    <location>
        <position position="440"/>
    </location>
    <ligand>
        <name>heme</name>
        <dbReference type="ChEBI" id="CHEBI:30413"/>
    </ligand>
    <ligandPart>
        <name>Fe</name>
        <dbReference type="ChEBI" id="CHEBI:18248"/>
    </ligandPart>
</feature>
<name>A0A1I7TVE8_9PELO</name>
<dbReference type="eggNOG" id="KOG0156">
    <property type="taxonomic scope" value="Eukaryota"/>
</dbReference>
<dbReference type="GO" id="GO:0006082">
    <property type="term" value="P:organic acid metabolic process"/>
    <property type="evidence" value="ECO:0007669"/>
    <property type="project" value="TreeGrafter"/>
</dbReference>
<dbReference type="PROSITE" id="PS00086">
    <property type="entry name" value="CYTOCHROME_P450"/>
    <property type="match status" value="1"/>
</dbReference>
<dbReference type="GO" id="GO:0020037">
    <property type="term" value="F:heme binding"/>
    <property type="evidence" value="ECO:0007669"/>
    <property type="project" value="InterPro"/>
</dbReference>
<keyword evidence="9" id="KW-1185">Reference proteome</keyword>
<dbReference type="WBParaSite" id="Csp11.Scaffold629.g12179.t1">
    <property type="protein sequence ID" value="Csp11.Scaffold629.g12179.t1"/>
    <property type="gene ID" value="Csp11.Scaffold629.g12179"/>
</dbReference>
<evidence type="ECO:0000256" key="7">
    <source>
        <dbReference type="PIRSR" id="PIRSR602401-1"/>
    </source>
</evidence>
<dbReference type="GO" id="GO:0005506">
    <property type="term" value="F:iron ion binding"/>
    <property type="evidence" value="ECO:0007669"/>
    <property type="project" value="InterPro"/>
</dbReference>
<comment type="similarity">
    <text evidence="2 8">Belongs to the cytochrome P450 family.</text>
</comment>
<keyword evidence="6 8" id="KW-0503">Monooxygenase</keyword>
<keyword evidence="7 8" id="KW-0349">Heme</keyword>
<evidence type="ECO:0000256" key="6">
    <source>
        <dbReference type="ARBA" id="ARBA00023033"/>
    </source>
</evidence>
<proteinExistence type="inferred from homology"/>
<dbReference type="PRINTS" id="PR00385">
    <property type="entry name" value="P450"/>
</dbReference>
<dbReference type="InterPro" id="IPR001128">
    <property type="entry name" value="Cyt_P450"/>
</dbReference>
<dbReference type="PANTHER" id="PTHR24300:SF369">
    <property type="entry name" value="CYTOCHROME P450 FAMILY"/>
    <property type="match status" value="1"/>
</dbReference>
<dbReference type="SUPFAM" id="SSF48264">
    <property type="entry name" value="Cytochrome P450"/>
    <property type="match status" value="1"/>
</dbReference>
<evidence type="ECO:0000256" key="5">
    <source>
        <dbReference type="ARBA" id="ARBA00023004"/>
    </source>
</evidence>
<dbReference type="Proteomes" id="UP000095282">
    <property type="component" value="Unplaced"/>
</dbReference>
<evidence type="ECO:0000313" key="9">
    <source>
        <dbReference type="Proteomes" id="UP000095282"/>
    </source>
</evidence>
<dbReference type="CDD" id="cd20617">
    <property type="entry name" value="CYP1_2-like"/>
    <property type="match status" value="1"/>
</dbReference>
<keyword evidence="5 7" id="KW-0408">Iron</keyword>
<sequence length="495" mass="57605">MILLIIFSLIFLYFFDLFYWKRRNLPPGPIPLPIIGNLYLMTDDVKPGYKMYEKLAEKYGPVFTFWLAKLPMVTVTDWNLIKQHFIKEGGNFVGRPEFPISMEIRKGAYGIIESSGDRWVQQRRFALHILRDFGLGKNLMEEKVLNEVTAMIDTIKKSPDDVDMQNVFDASVGSVINNLLFGYRYDETNIAEFLELKERMNKHFKMAAEPIGGLIGMYPWLGHFPILKGFKNVVMRNWVGLMEMFRKQAEGKLANIDYDSDEYSDYVEAFLKERKKHEHEPGYGGFEMEQLDSVCFDLWVAGMETTSNTLYWSLLYVLLNPKVLEKVYEELDSKIGTDRIITTSDRPQLNYINATINESQRLANLLPMNLSRTTTVDVEIGGYRIPKDTVITPQISSVMYDAEIFPRPYQFEPERFLEKESGMLRKVEELVPFSIGKRQCLGEGLARMELFLFFSNLFNKFHIQLHPDNPHPTIEKECGVTMKAKNFRVVMKERH</sequence>
<evidence type="ECO:0000313" key="10">
    <source>
        <dbReference type="WBParaSite" id="Csp11.Scaffold629.g12179.t1"/>
    </source>
</evidence>
<reference evidence="10" key="1">
    <citation type="submission" date="2016-11" db="UniProtKB">
        <authorList>
            <consortium name="WormBaseParasite"/>
        </authorList>
    </citation>
    <scope>IDENTIFICATION</scope>
</reference>
<dbReference type="InterPro" id="IPR036396">
    <property type="entry name" value="Cyt_P450_sf"/>
</dbReference>
<keyword evidence="3 7" id="KW-0479">Metal-binding</keyword>
<comment type="cofactor">
    <cofactor evidence="1 7">
        <name>heme</name>
        <dbReference type="ChEBI" id="CHEBI:30413"/>
    </cofactor>
</comment>
<dbReference type="PANTHER" id="PTHR24300">
    <property type="entry name" value="CYTOCHROME P450 508A4-RELATED"/>
    <property type="match status" value="1"/>
</dbReference>
<dbReference type="GO" id="GO:0016712">
    <property type="term" value="F:oxidoreductase activity, acting on paired donors, with incorporation or reduction of molecular oxygen, reduced flavin or flavoprotein as one donor, and incorporation of one atom of oxygen"/>
    <property type="evidence" value="ECO:0007669"/>
    <property type="project" value="TreeGrafter"/>
</dbReference>
<keyword evidence="4 8" id="KW-0560">Oxidoreductase</keyword>
<dbReference type="InterPro" id="IPR050182">
    <property type="entry name" value="Cytochrome_P450_fam2"/>
</dbReference>
<dbReference type="Gene3D" id="1.10.630.10">
    <property type="entry name" value="Cytochrome P450"/>
    <property type="match status" value="1"/>
</dbReference>
<evidence type="ECO:0000256" key="2">
    <source>
        <dbReference type="ARBA" id="ARBA00010617"/>
    </source>
</evidence>
<accession>A0A1I7TVE8</accession>
<dbReference type="FunFam" id="1.10.630.10:FF:000036">
    <property type="entry name" value="CYtochrome P450 family"/>
    <property type="match status" value="1"/>
</dbReference>
<dbReference type="GO" id="GO:0006805">
    <property type="term" value="P:xenobiotic metabolic process"/>
    <property type="evidence" value="ECO:0007669"/>
    <property type="project" value="TreeGrafter"/>
</dbReference>
<dbReference type="AlphaFoldDB" id="A0A1I7TVE8"/>
<dbReference type="InterPro" id="IPR017972">
    <property type="entry name" value="Cyt_P450_CS"/>
</dbReference>
<dbReference type="GO" id="GO:0005737">
    <property type="term" value="C:cytoplasm"/>
    <property type="evidence" value="ECO:0007669"/>
    <property type="project" value="TreeGrafter"/>
</dbReference>
<dbReference type="InterPro" id="IPR002401">
    <property type="entry name" value="Cyt_P450_E_grp-I"/>
</dbReference>
<organism evidence="9 10">
    <name type="scientific">Caenorhabditis tropicalis</name>
    <dbReference type="NCBI Taxonomy" id="1561998"/>
    <lineage>
        <taxon>Eukaryota</taxon>
        <taxon>Metazoa</taxon>
        <taxon>Ecdysozoa</taxon>
        <taxon>Nematoda</taxon>
        <taxon>Chromadorea</taxon>
        <taxon>Rhabditida</taxon>
        <taxon>Rhabditina</taxon>
        <taxon>Rhabditomorpha</taxon>
        <taxon>Rhabditoidea</taxon>
        <taxon>Rhabditidae</taxon>
        <taxon>Peloderinae</taxon>
        <taxon>Caenorhabditis</taxon>
    </lineage>
</organism>
<evidence type="ECO:0000256" key="3">
    <source>
        <dbReference type="ARBA" id="ARBA00022723"/>
    </source>
</evidence>